<feature type="compositionally biased region" description="Basic and acidic residues" evidence="13">
    <location>
        <begin position="1"/>
        <end position="16"/>
    </location>
</feature>
<evidence type="ECO:0000256" key="4">
    <source>
        <dbReference type="ARBA" id="ARBA00022490"/>
    </source>
</evidence>
<reference evidence="14 15" key="1">
    <citation type="submission" date="2017-10" db="EMBL/GenBank/DDBJ databases">
        <title>Novel microbial diversity and functional potential in the marine mammal oral microbiome.</title>
        <authorList>
            <person name="Dudek N.K."/>
            <person name="Sun C.L."/>
            <person name="Burstein D."/>
            <person name="Kantor R.S."/>
            <person name="Aliaga Goltsman D.S."/>
            <person name="Bik E.M."/>
            <person name="Thomas B.C."/>
            <person name="Banfield J.F."/>
            <person name="Relman D.A."/>
        </authorList>
    </citation>
    <scope>NUCLEOTIDE SEQUENCE [LARGE SCALE GENOMIC DNA]</scope>
    <source>
        <strain evidence="14">DOLJORAL78_47_16</strain>
    </source>
</reference>
<organism evidence="14 15">
    <name type="scientific">candidate division KSB3 bacterium</name>
    <dbReference type="NCBI Taxonomy" id="2044937"/>
    <lineage>
        <taxon>Bacteria</taxon>
        <taxon>candidate division KSB3</taxon>
    </lineage>
</organism>
<evidence type="ECO:0000256" key="12">
    <source>
        <dbReference type="SAM" id="Coils"/>
    </source>
</evidence>
<dbReference type="Gene3D" id="2.30.22.10">
    <property type="entry name" value="Head domain of nucleotide exchange factor GrpE"/>
    <property type="match status" value="1"/>
</dbReference>
<comment type="caution">
    <text evidence="14">The sequence shown here is derived from an EMBL/GenBank/DDBJ whole genome shotgun (WGS) entry which is preliminary data.</text>
</comment>
<comment type="function">
    <text evidence="7 10">Participates actively in the response to hyperosmotic and heat shock by preventing the aggregation of stress-denatured proteins, in association with DnaK and GrpE. It is the nucleotide exchange factor for DnaK and may function as a thermosensor. Unfolded proteins bind initially to DnaJ; upon interaction with the DnaJ-bound protein, DnaK hydrolyzes its bound ATP, resulting in the formation of a stable complex. GrpE releases ADP from DnaK; ATP binding to DnaK triggers the release of the substrate protein, thus completing the reaction cycle. Several rounds of ATP-dependent interactions between DnaJ, DnaK and GrpE are required for fully efficient folding.</text>
</comment>
<dbReference type="AlphaFoldDB" id="A0A2G6KJ60"/>
<dbReference type="CDD" id="cd00446">
    <property type="entry name" value="GrpE"/>
    <property type="match status" value="1"/>
</dbReference>
<evidence type="ECO:0000256" key="7">
    <source>
        <dbReference type="ARBA" id="ARBA00053401"/>
    </source>
</evidence>
<evidence type="ECO:0000256" key="1">
    <source>
        <dbReference type="ARBA" id="ARBA00004496"/>
    </source>
</evidence>
<comment type="subunit">
    <text evidence="3 10">Homodimer.</text>
</comment>
<keyword evidence="5 10" id="KW-0346">Stress response</keyword>
<evidence type="ECO:0000313" key="15">
    <source>
        <dbReference type="Proteomes" id="UP000230821"/>
    </source>
</evidence>
<feature type="compositionally biased region" description="Acidic residues" evidence="13">
    <location>
        <begin position="41"/>
        <end position="70"/>
    </location>
</feature>
<dbReference type="InterPro" id="IPR000740">
    <property type="entry name" value="GrpE"/>
</dbReference>
<comment type="similarity">
    <text evidence="2 10 11">Belongs to the GrpE family.</text>
</comment>
<dbReference type="GO" id="GO:0042803">
    <property type="term" value="F:protein homodimerization activity"/>
    <property type="evidence" value="ECO:0007669"/>
    <property type="project" value="InterPro"/>
</dbReference>
<dbReference type="Proteomes" id="UP000230821">
    <property type="component" value="Unassembled WGS sequence"/>
</dbReference>
<dbReference type="HAMAP" id="MF_01151">
    <property type="entry name" value="GrpE"/>
    <property type="match status" value="1"/>
</dbReference>
<dbReference type="SUPFAM" id="SSF51064">
    <property type="entry name" value="Head domain of nucleotide exchange factor GrpE"/>
    <property type="match status" value="1"/>
</dbReference>
<evidence type="ECO:0000256" key="6">
    <source>
        <dbReference type="ARBA" id="ARBA00023186"/>
    </source>
</evidence>
<feature type="compositionally biased region" description="Acidic residues" evidence="13">
    <location>
        <begin position="21"/>
        <end position="32"/>
    </location>
</feature>
<dbReference type="GO" id="GO:0006457">
    <property type="term" value="P:protein folding"/>
    <property type="evidence" value="ECO:0007669"/>
    <property type="project" value="InterPro"/>
</dbReference>
<proteinExistence type="inferred from homology"/>
<evidence type="ECO:0000256" key="5">
    <source>
        <dbReference type="ARBA" id="ARBA00023016"/>
    </source>
</evidence>
<evidence type="ECO:0000313" key="14">
    <source>
        <dbReference type="EMBL" id="PIE35062.1"/>
    </source>
</evidence>
<feature type="coiled-coil region" evidence="12">
    <location>
        <begin position="78"/>
        <end position="142"/>
    </location>
</feature>
<evidence type="ECO:0000256" key="3">
    <source>
        <dbReference type="ARBA" id="ARBA00011738"/>
    </source>
</evidence>
<evidence type="ECO:0000256" key="9">
    <source>
        <dbReference type="ARBA" id="ARBA00076414"/>
    </source>
</evidence>
<name>A0A2G6KJ60_9BACT</name>
<dbReference type="Pfam" id="PF01025">
    <property type="entry name" value="GrpE"/>
    <property type="match status" value="1"/>
</dbReference>
<evidence type="ECO:0000256" key="13">
    <source>
        <dbReference type="SAM" id="MobiDB-lite"/>
    </source>
</evidence>
<comment type="subcellular location">
    <subcellularLocation>
        <location evidence="1 10">Cytoplasm</location>
    </subcellularLocation>
</comment>
<dbReference type="GO" id="GO:0000774">
    <property type="term" value="F:adenyl-nucleotide exchange factor activity"/>
    <property type="evidence" value="ECO:0007669"/>
    <property type="project" value="InterPro"/>
</dbReference>
<keyword evidence="4 10" id="KW-0963">Cytoplasm</keyword>
<dbReference type="PANTHER" id="PTHR21237:SF23">
    <property type="entry name" value="GRPE PROTEIN HOMOLOG, MITOCHONDRIAL"/>
    <property type="match status" value="1"/>
</dbReference>
<sequence>MDEQEKTTEELLDKQEQPLQEAEDVLNEEEMEAASAREIEQEPSEETGAEDDIVLVSDDAETEGEPEEDEVTRLKRIVAEKEQEAKDQYEARLRLQAELDNFKKRKEREMLEFRKYANEDFIRELLVVIDDFERAIAAAEQTHKLEDFLTGVEMIFEKFLGTLKKKGVKEIEAQGQPFNPEIHEAVTQIETDDMEEGTIAAVFQKGYYLHDRVIVAPKVGVAK</sequence>
<dbReference type="InterPro" id="IPR013805">
    <property type="entry name" value="GrpE_CC"/>
</dbReference>
<dbReference type="InterPro" id="IPR009012">
    <property type="entry name" value="GrpE_head"/>
</dbReference>
<accession>A0A2G6KJ60</accession>
<dbReference type="SUPFAM" id="SSF58014">
    <property type="entry name" value="Coiled-coil domain of nucleotide exchange factor GrpE"/>
    <property type="match status" value="1"/>
</dbReference>
<dbReference type="PRINTS" id="PR00773">
    <property type="entry name" value="GRPEPROTEIN"/>
</dbReference>
<dbReference type="PANTHER" id="PTHR21237">
    <property type="entry name" value="GRPE PROTEIN"/>
    <property type="match status" value="1"/>
</dbReference>
<evidence type="ECO:0000256" key="10">
    <source>
        <dbReference type="HAMAP-Rule" id="MF_01151"/>
    </source>
</evidence>
<keyword evidence="6 10" id="KW-0143">Chaperone</keyword>
<dbReference type="GO" id="GO:0051087">
    <property type="term" value="F:protein-folding chaperone binding"/>
    <property type="evidence" value="ECO:0007669"/>
    <property type="project" value="InterPro"/>
</dbReference>
<dbReference type="Gene3D" id="3.90.20.20">
    <property type="match status" value="1"/>
</dbReference>
<feature type="region of interest" description="Disordered" evidence="13">
    <location>
        <begin position="1"/>
        <end position="71"/>
    </location>
</feature>
<evidence type="ECO:0000256" key="11">
    <source>
        <dbReference type="RuleBase" id="RU004478"/>
    </source>
</evidence>
<evidence type="ECO:0000256" key="8">
    <source>
        <dbReference type="ARBA" id="ARBA00072274"/>
    </source>
</evidence>
<evidence type="ECO:0000256" key="2">
    <source>
        <dbReference type="ARBA" id="ARBA00009054"/>
    </source>
</evidence>
<dbReference type="GO" id="GO:0005737">
    <property type="term" value="C:cytoplasm"/>
    <property type="evidence" value="ECO:0007669"/>
    <property type="project" value="UniProtKB-SubCell"/>
</dbReference>
<dbReference type="FunFam" id="2.30.22.10:FF:000001">
    <property type="entry name" value="Protein GrpE"/>
    <property type="match status" value="1"/>
</dbReference>
<keyword evidence="12" id="KW-0175">Coiled coil</keyword>
<dbReference type="EMBL" id="PDSK01000065">
    <property type="protein sequence ID" value="PIE35062.1"/>
    <property type="molecule type" value="Genomic_DNA"/>
</dbReference>
<gene>
    <name evidence="10 14" type="primary">grpE</name>
    <name evidence="14" type="ORF">CSA56_05710</name>
</gene>
<protein>
    <recommendedName>
        <fullName evidence="8 10">Protein GrpE</fullName>
    </recommendedName>
    <alternativeName>
        <fullName evidence="9 10">HSP-70 cofactor</fullName>
    </alternativeName>
</protein>
<dbReference type="GO" id="GO:0051082">
    <property type="term" value="F:unfolded protein binding"/>
    <property type="evidence" value="ECO:0007669"/>
    <property type="project" value="TreeGrafter"/>
</dbReference>